<dbReference type="InterPro" id="IPR021520">
    <property type="entry name" value="Stealth_CR2"/>
</dbReference>
<protein>
    <recommendedName>
        <fullName evidence="8">Stealth protein CR2 conserved region 2 domain-containing protein</fullName>
    </recommendedName>
</protein>
<sequence length="961" mass="114937">MYTLILYMVSYKLFYIDDYKSIVDKSINEIDKANIIIDNISNSNDIKKILYDDDINNKENLDINNEENFDINNEENFDINNEENFDINNEENFDINNEENFDINNANDIILDNEKENVNYIENDNNVNVENVEKHLNNSNNNNNNSNDSNTNINTNTENITSLKENKDDIDYIHDYKGEEIGPEWDWVRNISIVYTWVDGSDVDFSDVKAKYNGGFRSVNSRDRSVDELRYSLRSLEKYLPWHNGTIYILTNNQIPKWLDTTNPRIKVVYHIDIFPEHIYPTYDSNTIEAFLDKIPGITERFIYLNDDFFLNNYIHPCFFFTRKTFYPKIYRRFSVKLKKEEVQKIIDKNDVYKLFTATKYYTEKLIRKYFDKNFVYRDLFHTPYVYYRDLLAPFRELFHEEFKENFSNRFRNGHKFYSQYLFQVYMEYATKHPEFPLKLGGKGKAEEFVGKPLSTNSTIQKYGVKIVSGKEGDLFIKYGEITDNSDRNNQYFNLMKTRPNLLVYNFNDNYSKDKALYEFSGFMLDRYPEPSSFEKKEYKELEKTYVERIIETNSFINNATYELKKTYSSKSIKKFKSMLRVHLVNIVKEYIEKKRILSGDIKEISTREQEEIDFLNSYHGEELSEEWSWAKNTSLVYIIENNNKENLENKNFINELKYSLRSIEKYLPWFEGKIYLISQDENNEDLSWIDETNEHIEIINYRDIIPEDIFPTQNHHVIEMYFDKIPNITEKFIYLKSNHYFRRFTHPRFFFSKEFYPKYNFKDAIPIEKEIILDSTINSFVYTCIAIVDSFGRDYVKSYRHHTNAPYVLYRDLFNPARELFKDFVAETIKHKDYKKIDILPIYMVQNYNIYGTAQPYYPYYIPGYGKVREAPTPILNPKRTVDYYGFDIASPAISESTICSIEYESNISSSNQILDDLKNSHCNFFSLTLSNSNTLIDEDKNNFIHYMDELYKEKSSFEI</sequence>
<proteinExistence type="inferred from homology"/>
<evidence type="ECO:0000313" key="7">
    <source>
        <dbReference type="Proteomes" id="UP000193920"/>
    </source>
</evidence>
<evidence type="ECO:0000256" key="3">
    <source>
        <dbReference type="SAM" id="MobiDB-lite"/>
    </source>
</evidence>
<dbReference type="PANTHER" id="PTHR24045:SF0">
    <property type="entry name" value="N-ACETYLGLUCOSAMINE-1-PHOSPHOTRANSFERASE SUBUNITS ALPHA_BETA"/>
    <property type="match status" value="1"/>
</dbReference>
<dbReference type="GO" id="GO:0016772">
    <property type="term" value="F:transferase activity, transferring phosphorus-containing groups"/>
    <property type="evidence" value="ECO:0007669"/>
    <property type="project" value="InterPro"/>
</dbReference>
<dbReference type="GO" id="GO:0005794">
    <property type="term" value="C:Golgi apparatus"/>
    <property type="evidence" value="ECO:0007669"/>
    <property type="project" value="TreeGrafter"/>
</dbReference>
<evidence type="ECO:0000259" key="5">
    <source>
        <dbReference type="Pfam" id="PF17101"/>
    </source>
</evidence>
<feature type="compositionally biased region" description="Low complexity" evidence="3">
    <location>
        <begin position="137"/>
        <end position="156"/>
    </location>
</feature>
<dbReference type="EMBL" id="MCOG01000095">
    <property type="protein sequence ID" value="ORY51722.1"/>
    <property type="molecule type" value="Genomic_DNA"/>
</dbReference>
<feature type="domain" description="Stealth protein CR2 conserved region 2" evidence="4">
    <location>
        <begin position="222"/>
        <end position="324"/>
    </location>
</feature>
<comment type="caution">
    <text evidence="6">The sequence shown here is derived from an EMBL/GenBank/DDBJ whole genome shotgun (WGS) entry which is preliminary data.</text>
</comment>
<gene>
    <name evidence="6" type="ORF">LY90DRAFT_670583</name>
</gene>
<feature type="region of interest" description="Disordered" evidence="3">
    <location>
        <begin position="136"/>
        <end position="156"/>
    </location>
</feature>
<dbReference type="Pfam" id="PF17101">
    <property type="entry name" value="Stealth_CR1"/>
    <property type="match status" value="1"/>
</dbReference>
<evidence type="ECO:0000259" key="4">
    <source>
        <dbReference type="Pfam" id="PF11380"/>
    </source>
</evidence>
<evidence type="ECO:0000256" key="1">
    <source>
        <dbReference type="ARBA" id="ARBA00007583"/>
    </source>
</evidence>
<comment type="similarity">
    <text evidence="1">Belongs to the stealth family.</text>
</comment>
<dbReference type="Proteomes" id="UP000193920">
    <property type="component" value="Unassembled WGS sequence"/>
</dbReference>
<evidence type="ECO:0008006" key="8">
    <source>
        <dbReference type="Google" id="ProtNLM"/>
    </source>
</evidence>
<evidence type="ECO:0000313" key="6">
    <source>
        <dbReference type="EMBL" id="ORY51722.1"/>
    </source>
</evidence>
<feature type="domain" description="Stealth protein CR1 conserved region 1" evidence="5">
    <location>
        <begin position="191"/>
        <end position="215"/>
    </location>
</feature>
<dbReference type="InterPro" id="IPR047141">
    <property type="entry name" value="Stealth"/>
</dbReference>
<keyword evidence="7" id="KW-1185">Reference proteome</keyword>
<reference evidence="6 7" key="1">
    <citation type="submission" date="2016-08" db="EMBL/GenBank/DDBJ databases">
        <title>A Parts List for Fungal Cellulosomes Revealed by Comparative Genomics.</title>
        <authorList>
            <consortium name="DOE Joint Genome Institute"/>
            <person name="Haitjema C.H."/>
            <person name="Gilmore S.P."/>
            <person name="Henske J.K."/>
            <person name="Solomon K.V."/>
            <person name="De Groot R."/>
            <person name="Kuo A."/>
            <person name="Mondo S.J."/>
            <person name="Salamov A.A."/>
            <person name="Labutti K."/>
            <person name="Zhao Z."/>
            <person name="Chiniquy J."/>
            <person name="Barry K."/>
            <person name="Brewer H.M."/>
            <person name="Purvine S.O."/>
            <person name="Wright A.T."/>
            <person name="Boxma B."/>
            <person name="Van Alen T."/>
            <person name="Hackstein J.H."/>
            <person name="Baker S.E."/>
            <person name="Grigoriev I.V."/>
            <person name="O'Malley M.A."/>
        </authorList>
    </citation>
    <scope>NUCLEOTIDE SEQUENCE [LARGE SCALE GENOMIC DNA]</scope>
    <source>
        <strain evidence="6 7">G1</strain>
    </source>
</reference>
<dbReference type="AlphaFoldDB" id="A0A1Y2CXG5"/>
<dbReference type="OrthoDB" id="2126793at2759"/>
<dbReference type="PANTHER" id="PTHR24045">
    <property type="match status" value="1"/>
</dbReference>
<organism evidence="6 7">
    <name type="scientific">Neocallimastix californiae</name>
    <dbReference type="NCBI Taxonomy" id="1754190"/>
    <lineage>
        <taxon>Eukaryota</taxon>
        <taxon>Fungi</taxon>
        <taxon>Fungi incertae sedis</taxon>
        <taxon>Chytridiomycota</taxon>
        <taxon>Chytridiomycota incertae sedis</taxon>
        <taxon>Neocallimastigomycetes</taxon>
        <taxon>Neocallimastigales</taxon>
        <taxon>Neocallimastigaceae</taxon>
        <taxon>Neocallimastix</taxon>
    </lineage>
</organism>
<dbReference type="InterPro" id="IPR031358">
    <property type="entry name" value="Stealth_CR1"/>
</dbReference>
<evidence type="ECO:0000256" key="2">
    <source>
        <dbReference type="ARBA" id="ARBA00022679"/>
    </source>
</evidence>
<name>A0A1Y2CXG5_9FUNG</name>
<accession>A0A1Y2CXG5</accession>
<keyword evidence="2" id="KW-0808">Transferase</keyword>
<feature type="domain" description="Stealth protein CR2 conserved region 2" evidence="4">
    <location>
        <begin position="654"/>
        <end position="757"/>
    </location>
</feature>
<dbReference type="Pfam" id="PF11380">
    <property type="entry name" value="Stealth_CR2"/>
    <property type="match status" value="2"/>
</dbReference>
<dbReference type="STRING" id="1754190.A0A1Y2CXG5"/>